<dbReference type="InterPro" id="IPR017941">
    <property type="entry name" value="Rieske_2Fe-2S"/>
</dbReference>
<dbReference type="GO" id="GO:0008942">
    <property type="term" value="F:nitrite reductase [NAD(P)H] activity"/>
    <property type="evidence" value="ECO:0007669"/>
    <property type="project" value="InterPro"/>
</dbReference>
<dbReference type="KEGG" id="vos:KNV97_01970"/>
<protein>
    <submittedName>
        <fullName evidence="8">Nitrite reductase small subunit NirD</fullName>
    </submittedName>
</protein>
<dbReference type="GO" id="GO:0009344">
    <property type="term" value="C:nitrite reductase complex [NAD(P)H]"/>
    <property type="evidence" value="ECO:0007669"/>
    <property type="project" value="TreeGrafter"/>
</dbReference>
<evidence type="ECO:0000256" key="3">
    <source>
        <dbReference type="ARBA" id="ARBA00023002"/>
    </source>
</evidence>
<reference evidence="8" key="1">
    <citation type="submission" date="2021-06" db="EMBL/GenBank/DDBJ databases">
        <title>Vibrio nov. sp., novel gut bacterium isolated from Yellow Sea oyster.</title>
        <authorList>
            <person name="Muhammad N."/>
            <person name="Nguyen T.H."/>
            <person name="Lee Y.-J."/>
            <person name="Ko J."/>
            <person name="Kim S.-G."/>
        </authorList>
    </citation>
    <scope>NUCLEOTIDE SEQUENCE</scope>
    <source>
        <strain evidence="8">OG9-811</strain>
    </source>
</reference>
<evidence type="ECO:0000256" key="6">
    <source>
        <dbReference type="ARBA" id="ARBA00023063"/>
    </source>
</evidence>
<proteinExistence type="predicted"/>
<dbReference type="EMBL" id="CP076642">
    <property type="protein sequence ID" value="QXO16305.1"/>
    <property type="molecule type" value="Genomic_DNA"/>
</dbReference>
<keyword evidence="9" id="KW-1185">Reference proteome</keyword>
<keyword evidence="2" id="KW-0479">Metal-binding</keyword>
<dbReference type="PANTHER" id="PTHR40562:SF1">
    <property type="entry name" value="NITRITE REDUCTASE (NADH) SMALL SUBUNIT"/>
    <property type="match status" value="1"/>
</dbReference>
<dbReference type="AlphaFoldDB" id="A0A975YMD0"/>
<dbReference type="GO" id="GO:0051537">
    <property type="term" value="F:2 iron, 2 sulfur cluster binding"/>
    <property type="evidence" value="ECO:0007669"/>
    <property type="project" value="UniProtKB-KW"/>
</dbReference>
<keyword evidence="1" id="KW-0001">2Fe-2S</keyword>
<dbReference type="NCBIfam" id="TIGR02378">
    <property type="entry name" value="nirD_assim_sml"/>
    <property type="match status" value="1"/>
</dbReference>
<dbReference type="GO" id="GO:0042128">
    <property type="term" value="P:nitrate assimilation"/>
    <property type="evidence" value="ECO:0007669"/>
    <property type="project" value="UniProtKB-KW"/>
</dbReference>
<keyword evidence="3" id="KW-0560">Oxidoreductase</keyword>
<feature type="domain" description="Rieske" evidence="7">
    <location>
        <begin position="5"/>
        <end position="106"/>
    </location>
</feature>
<keyword evidence="5" id="KW-0411">Iron-sulfur</keyword>
<dbReference type="Gene3D" id="2.102.10.10">
    <property type="entry name" value="Rieske [2Fe-2S] iron-sulphur domain"/>
    <property type="match status" value="1"/>
</dbReference>
<dbReference type="InterPro" id="IPR017881">
    <property type="entry name" value="NirD"/>
</dbReference>
<dbReference type="Pfam" id="PF13806">
    <property type="entry name" value="Rieske_2"/>
    <property type="match status" value="1"/>
</dbReference>
<dbReference type="PROSITE" id="PS51300">
    <property type="entry name" value="NIRD"/>
    <property type="match status" value="1"/>
</dbReference>
<evidence type="ECO:0000313" key="8">
    <source>
        <dbReference type="EMBL" id="QXO16305.1"/>
    </source>
</evidence>
<evidence type="ECO:0000313" key="9">
    <source>
        <dbReference type="Proteomes" id="UP000694232"/>
    </source>
</evidence>
<evidence type="ECO:0000256" key="1">
    <source>
        <dbReference type="ARBA" id="ARBA00022714"/>
    </source>
</evidence>
<dbReference type="InterPro" id="IPR036922">
    <property type="entry name" value="Rieske_2Fe-2S_sf"/>
</dbReference>
<dbReference type="CDD" id="cd03529">
    <property type="entry name" value="Rieske_NirD"/>
    <property type="match status" value="1"/>
</dbReference>
<accession>A0A975YMD0</accession>
<organism evidence="8 9">
    <name type="scientific">Vibrio ostreae</name>
    <dbReference type="NCBI Taxonomy" id="2841925"/>
    <lineage>
        <taxon>Bacteria</taxon>
        <taxon>Pseudomonadati</taxon>
        <taxon>Pseudomonadota</taxon>
        <taxon>Gammaproteobacteria</taxon>
        <taxon>Vibrionales</taxon>
        <taxon>Vibrionaceae</taxon>
        <taxon>Vibrio</taxon>
    </lineage>
</organism>
<name>A0A975YMD0_9VIBR</name>
<sequence length="114" mass="12323">MENWITICQAEDLVPNVGVCALVGGEQVAIFSCQRSGQLYAVSNFDPIGEANVMSRGMMGSLGGEPYVASPLYKQHFHLLSGECLEDAQYRLKTYPVRQQDGVVQVLASLANAA</sequence>
<dbReference type="RefSeq" id="WP_136485589.1">
    <property type="nucleotide sequence ID" value="NZ_CP076642.1"/>
</dbReference>
<evidence type="ECO:0000256" key="2">
    <source>
        <dbReference type="ARBA" id="ARBA00022723"/>
    </source>
</evidence>
<dbReference type="PANTHER" id="PTHR40562">
    <property type="match status" value="1"/>
</dbReference>
<dbReference type="InterPro" id="IPR012748">
    <property type="entry name" value="Rieske-like_NirD"/>
</dbReference>
<dbReference type="Proteomes" id="UP000694232">
    <property type="component" value="Chromosome 2"/>
</dbReference>
<keyword evidence="6" id="KW-0534">Nitrate assimilation</keyword>
<evidence type="ECO:0000256" key="4">
    <source>
        <dbReference type="ARBA" id="ARBA00023004"/>
    </source>
</evidence>
<dbReference type="SUPFAM" id="SSF50022">
    <property type="entry name" value="ISP domain"/>
    <property type="match status" value="1"/>
</dbReference>
<dbReference type="PROSITE" id="PS51296">
    <property type="entry name" value="RIESKE"/>
    <property type="match status" value="1"/>
</dbReference>
<evidence type="ECO:0000256" key="5">
    <source>
        <dbReference type="ARBA" id="ARBA00023014"/>
    </source>
</evidence>
<keyword evidence="4" id="KW-0408">Iron</keyword>
<gene>
    <name evidence="8" type="primary">nirD</name>
    <name evidence="8" type="ORF">KNV97_01970</name>
</gene>
<evidence type="ECO:0000259" key="7">
    <source>
        <dbReference type="PROSITE" id="PS51296"/>
    </source>
</evidence>
<dbReference type="GO" id="GO:0046872">
    <property type="term" value="F:metal ion binding"/>
    <property type="evidence" value="ECO:0007669"/>
    <property type="project" value="UniProtKB-KW"/>
</dbReference>